<proteinExistence type="predicted"/>
<dbReference type="EMBL" id="GAIX01005228">
    <property type="protein sequence ID" value="JAA87332.1"/>
    <property type="molecule type" value="Transcribed_RNA"/>
</dbReference>
<dbReference type="AlphaFoldDB" id="S4PXD5"/>
<reference evidence="1" key="2">
    <citation type="submission" date="2013-05" db="EMBL/GenBank/DDBJ databases">
        <authorList>
            <person name="Carter J.-M."/>
            <person name="Baker S.C."/>
            <person name="Pink R."/>
            <person name="Carter D.R.F."/>
            <person name="Collins A."/>
            <person name="Tomlin J."/>
            <person name="Gibbs M."/>
            <person name="Breuker C.J."/>
        </authorList>
    </citation>
    <scope>NUCLEOTIDE SEQUENCE</scope>
    <source>
        <tissue evidence="1">Ovary</tissue>
    </source>
</reference>
<name>S4PXD5_9NEOP</name>
<evidence type="ECO:0000313" key="1">
    <source>
        <dbReference type="EMBL" id="JAA87332.1"/>
    </source>
</evidence>
<organism evidence="1">
    <name type="scientific">Pararge aegeria</name>
    <name type="common">speckled wood butterfly</name>
    <dbReference type="NCBI Taxonomy" id="116150"/>
    <lineage>
        <taxon>Eukaryota</taxon>
        <taxon>Metazoa</taxon>
        <taxon>Ecdysozoa</taxon>
        <taxon>Arthropoda</taxon>
        <taxon>Hexapoda</taxon>
        <taxon>Insecta</taxon>
        <taxon>Pterygota</taxon>
        <taxon>Neoptera</taxon>
        <taxon>Endopterygota</taxon>
        <taxon>Lepidoptera</taxon>
        <taxon>Glossata</taxon>
        <taxon>Ditrysia</taxon>
        <taxon>Papilionoidea</taxon>
        <taxon>Nymphalidae</taxon>
        <taxon>Satyrinae</taxon>
        <taxon>Satyrini</taxon>
        <taxon>Parargina</taxon>
        <taxon>Pararge</taxon>
    </lineage>
</organism>
<accession>S4PXD5</accession>
<sequence length="134" mass="15833">MVYWLNACYSMLAPKIQRLVNEIDITIKNHLKLASFLPQIVCKHVYLPYYYNKKLFTVQMNIILLSKFSPTNVAFHSCLLYYIRQLMFLMYFSVNPPRNCNLCHVVTRKKGDEYYGAITVVWHDGCLAEHMLLM</sequence>
<reference evidence="1" key="1">
    <citation type="journal article" date="2013" name="BMC Genomics">
        <title>Unscrambling butterfly oogenesis.</title>
        <authorList>
            <person name="Carter J.M."/>
            <person name="Baker S.C."/>
            <person name="Pink R."/>
            <person name="Carter D.R."/>
            <person name="Collins A."/>
            <person name="Tomlin J."/>
            <person name="Gibbs M."/>
            <person name="Breuker C.J."/>
        </authorList>
    </citation>
    <scope>NUCLEOTIDE SEQUENCE</scope>
    <source>
        <tissue evidence="1">Ovary</tissue>
    </source>
</reference>
<protein>
    <submittedName>
        <fullName evidence="1">Uncharacterized protein</fullName>
    </submittedName>
</protein>